<proteinExistence type="predicted"/>
<gene>
    <name evidence="1" type="ORF">HPB49_009779</name>
</gene>
<evidence type="ECO:0000313" key="2">
    <source>
        <dbReference type="Proteomes" id="UP000821865"/>
    </source>
</evidence>
<sequence length="239" mass="26510">MATSSEEMDSSAEELPATPTTSVIPNEQEDKTGWKVVISRKTKKKERAEATAPQQAQHTSGGQISQTSRFKRPGGDRSATDASQPPTLLTDLFFGVRCIRILSLEVPQTVVVGTEARLRCAYDLEGDVLYSVKWYRDDVEFFRFVPSDRPPGQFFPVDGIRVDLQRSNNGTVFIRNVDHLTGGNYKCEVSADAPSFKTMFVEKLIRIDSSSTRIQVPSVMALLLLALASRVVSHLVSNR</sequence>
<name>A0ACB8CK98_DERSI</name>
<evidence type="ECO:0000313" key="1">
    <source>
        <dbReference type="EMBL" id="KAH7945338.1"/>
    </source>
</evidence>
<dbReference type="EMBL" id="CM023475">
    <property type="protein sequence ID" value="KAH7945338.1"/>
    <property type="molecule type" value="Genomic_DNA"/>
</dbReference>
<comment type="caution">
    <text evidence="1">The sequence shown here is derived from an EMBL/GenBank/DDBJ whole genome shotgun (WGS) entry which is preliminary data.</text>
</comment>
<dbReference type="Proteomes" id="UP000821865">
    <property type="component" value="Chromosome 6"/>
</dbReference>
<accession>A0ACB8CK98</accession>
<reference evidence="1" key="1">
    <citation type="submission" date="2020-05" db="EMBL/GenBank/DDBJ databases">
        <title>Large-scale comparative analyses of tick genomes elucidate their genetic diversity and vector capacities.</title>
        <authorList>
            <person name="Jia N."/>
            <person name="Wang J."/>
            <person name="Shi W."/>
            <person name="Du L."/>
            <person name="Sun Y."/>
            <person name="Zhan W."/>
            <person name="Jiang J."/>
            <person name="Wang Q."/>
            <person name="Zhang B."/>
            <person name="Ji P."/>
            <person name="Sakyi L.B."/>
            <person name="Cui X."/>
            <person name="Yuan T."/>
            <person name="Jiang B."/>
            <person name="Yang W."/>
            <person name="Lam T.T.-Y."/>
            <person name="Chang Q."/>
            <person name="Ding S."/>
            <person name="Wang X."/>
            <person name="Zhu J."/>
            <person name="Ruan X."/>
            <person name="Zhao L."/>
            <person name="Wei J."/>
            <person name="Que T."/>
            <person name="Du C."/>
            <person name="Cheng J."/>
            <person name="Dai P."/>
            <person name="Han X."/>
            <person name="Huang E."/>
            <person name="Gao Y."/>
            <person name="Liu J."/>
            <person name="Shao H."/>
            <person name="Ye R."/>
            <person name="Li L."/>
            <person name="Wei W."/>
            <person name="Wang X."/>
            <person name="Wang C."/>
            <person name="Yang T."/>
            <person name="Huo Q."/>
            <person name="Li W."/>
            <person name="Guo W."/>
            <person name="Chen H."/>
            <person name="Zhou L."/>
            <person name="Ni X."/>
            <person name="Tian J."/>
            <person name="Zhou Y."/>
            <person name="Sheng Y."/>
            <person name="Liu T."/>
            <person name="Pan Y."/>
            <person name="Xia L."/>
            <person name="Li J."/>
            <person name="Zhao F."/>
            <person name="Cao W."/>
        </authorList>
    </citation>
    <scope>NUCLEOTIDE SEQUENCE</scope>
    <source>
        <strain evidence="1">Dsil-2018</strain>
    </source>
</reference>
<protein>
    <submittedName>
        <fullName evidence="1">Uncharacterized protein</fullName>
    </submittedName>
</protein>
<organism evidence="1 2">
    <name type="scientific">Dermacentor silvarum</name>
    <name type="common">Tick</name>
    <dbReference type="NCBI Taxonomy" id="543639"/>
    <lineage>
        <taxon>Eukaryota</taxon>
        <taxon>Metazoa</taxon>
        <taxon>Ecdysozoa</taxon>
        <taxon>Arthropoda</taxon>
        <taxon>Chelicerata</taxon>
        <taxon>Arachnida</taxon>
        <taxon>Acari</taxon>
        <taxon>Parasitiformes</taxon>
        <taxon>Ixodida</taxon>
        <taxon>Ixodoidea</taxon>
        <taxon>Ixodidae</taxon>
        <taxon>Rhipicephalinae</taxon>
        <taxon>Dermacentor</taxon>
    </lineage>
</organism>
<keyword evidence="2" id="KW-1185">Reference proteome</keyword>